<keyword evidence="4 11" id="KW-0067">ATP-binding</keyword>
<dbReference type="GO" id="GO:0005886">
    <property type="term" value="C:plasma membrane"/>
    <property type="evidence" value="ECO:0007669"/>
    <property type="project" value="UniProtKB-SubCell"/>
</dbReference>
<evidence type="ECO:0000259" key="9">
    <source>
        <dbReference type="PROSITE" id="PS50893"/>
    </source>
</evidence>
<dbReference type="SMART" id="SM00382">
    <property type="entry name" value="AAA"/>
    <property type="match status" value="1"/>
</dbReference>
<dbReference type="SUPFAM" id="SSF52540">
    <property type="entry name" value="P-loop containing nucleoside triphosphate hydrolases"/>
    <property type="match status" value="1"/>
</dbReference>
<dbReference type="PROSITE" id="PS50929">
    <property type="entry name" value="ABC_TM1F"/>
    <property type="match status" value="1"/>
</dbReference>
<evidence type="ECO:0000256" key="3">
    <source>
        <dbReference type="ARBA" id="ARBA00022741"/>
    </source>
</evidence>
<name>A0A4R4TUX1_9ACTN</name>
<keyword evidence="6 8" id="KW-0472">Membrane</keyword>
<feature type="domain" description="ABC transmembrane type-1" evidence="10">
    <location>
        <begin position="49"/>
        <end position="323"/>
    </location>
</feature>
<dbReference type="GO" id="GO:0034040">
    <property type="term" value="F:ATPase-coupled lipid transmembrane transporter activity"/>
    <property type="evidence" value="ECO:0007669"/>
    <property type="project" value="TreeGrafter"/>
</dbReference>
<dbReference type="OrthoDB" id="9806127at2"/>
<reference evidence="11 12" key="1">
    <citation type="submission" date="2019-03" db="EMBL/GenBank/DDBJ databases">
        <title>Draft genome sequences of novel Actinobacteria.</title>
        <authorList>
            <person name="Sahin N."/>
            <person name="Ay H."/>
            <person name="Saygin H."/>
        </authorList>
    </citation>
    <scope>NUCLEOTIDE SEQUENCE [LARGE SCALE GENOMIC DNA]</scope>
    <source>
        <strain evidence="11 12">DSM 41900</strain>
    </source>
</reference>
<gene>
    <name evidence="11" type="ORF">E1283_03855</name>
</gene>
<feature type="transmembrane region" description="Helical" evidence="8">
    <location>
        <begin position="50"/>
        <end position="70"/>
    </location>
</feature>
<evidence type="ECO:0000256" key="4">
    <source>
        <dbReference type="ARBA" id="ARBA00022840"/>
    </source>
</evidence>
<dbReference type="InterPro" id="IPR027417">
    <property type="entry name" value="P-loop_NTPase"/>
</dbReference>
<dbReference type="GO" id="GO:0140359">
    <property type="term" value="F:ABC-type transporter activity"/>
    <property type="evidence" value="ECO:0007669"/>
    <property type="project" value="InterPro"/>
</dbReference>
<evidence type="ECO:0000256" key="8">
    <source>
        <dbReference type="SAM" id="Phobius"/>
    </source>
</evidence>
<dbReference type="PANTHER" id="PTHR24221">
    <property type="entry name" value="ATP-BINDING CASSETTE SUB-FAMILY B"/>
    <property type="match status" value="1"/>
</dbReference>
<keyword evidence="3" id="KW-0547">Nucleotide-binding</keyword>
<dbReference type="Gene3D" id="1.20.1560.10">
    <property type="entry name" value="ABC transporter type 1, transmembrane domain"/>
    <property type="match status" value="1"/>
</dbReference>
<keyword evidence="12" id="KW-1185">Reference proteome</keyword>
<feature type="transmembrane region" description="Helical" evidence="8">
    <location>
        <begin position="305"/>
        <end position="327"/>
    </location>
</feature>
<dbReference type="AlphaFoldDB" id="A0A4R4TUX1"/>
<dbReference type="InterPro" id="IPR039421">
    <property type="entry name" value="Type_1_exporter"/>
</dbReference>
<dbReference type="GO" id="GO:0005524">
    <property type="term" value="F:ATP binding"/>
    <property type="evidence" value="ECO:0007669"/>
    <property type="project" value="UniProtKB-KW"/>
</dbReference>
<dbReference type="EMBL" id="SMKI01000024">
    <property type="protein sequence ID" value="TDC78973.1"/>
    <property type="molecule type" value="Genomic_DNA"/>
</dbReference>
<evidence type="ECO:0000313" key="11">
    <source>
        <dbReference type="EMBL" id="TDC78973.1"/>
    </source>
</evidence>
<dbReference type="SUPFAM" id="SSF90123">
    <property type="entry name" value="ABC transporter transmembrane region"/>
    <property type="match status" value="1"/>
</dbReference>
<evidence type="ECO:0000259" key="10">
    <source>
        <dbReference type="PROSITE" id="PS50929"/>
    </source>
</evidence>
<evidence type="ECO:0000256" key="7">
    <source>
        <dbReference type="SAM" id="MobiDB-lite"/>
    </source>
</evidence>
<comment type="caution">
    <text evidence="11">The sequence shown here is derived from an EMBL/GenBank/DDBJ whole genome shotgun (WGS) entry which is preliminary data.</text>
</comment>
<dbReference type="InterPro" id="IPR036640">
    <property type="entry name" value="ABC1_TM_sf"/>
</dbReference>
<evidence type="ECO:0000313" key="12">
    <source>
        <dbReference type="Proteomes" id="UP000295345"/>
    </source>
</evidence>
<feature type="region of interest" description="Disordered" evidence="7">
    <location>
        <begin position="1"/>
        <end position="21"/>
    </location>
</feature>
<accession>A0A4R4TUX1</accession>
<dbReference type="PROSITE" id="PS50893">
    <property type="entry name" value="ABC_TRANSPORTER_2"/>
    <property type="match status" value="1"/>
</dbReference>
<dbReference type="PROSITE" id="PS00211">
    <property type="entry name" value="ABC_TRANSPORTER_1"/>
    <property type="match status" value="1"/>
</dbReference>
<evidence type="ECO:0000256" key="1">
    <source>
        <dbReference type="ARBA" id="ARBA00004651"/>
    </source>
</evidence>
<proteinExistence type="predicted"/>
<sequence>MSEPSAAGPGTGGRSSAPSVGRPVSGVRLLGIAATLAGRACPLVLGVHTVLALAVGLVPVIAAWLTKCLLDGLVNGASRRDLLVLAAGLAAIGLLGRLAPHASRYCKAEMNRRVGLLAQRRLFDAVNAYTGLRRFEDPRFLDELRLARQGGGSNPGQAVDGILGILRSATTVGGFLVALWLLSPWAGAFIVMTSAPALVAEIGLSRRRARTIWRVGPAERRELFYGSLLSSVQAAKEVRLFGIGDFLRDRMIAERSTVNVASRAVDWRELWVQTALGALAALATAGGLLWAVGAAATGMLTVGDVTVFAAAVAAVQSSLATIAADVARTHHALVLLRHYVAVVDAGPDLPRSASPRPTAALRRGIELRDVWFRYAPDHPWTLRGVDLFIPHGTSLAVVGRNGAGKSTLVKLLCRFYAPQRGRILWDGVDIADMCPEELRHRIGAVFQDFMSYDLTVTENIALGDLSALGDPERVRAAALRAGVHDTVCGLPRGYDTLLSRSFFLESDKKDPETGIVLSGGQAQRLALARAFLRDGRDLLILDEPSAGLDAEAEHEIHTAIRTHRVGRTSVLISHRLGAVREADLIVVLSEGRVREQGTHDGLMAAGGEYRRLFSLQAAGYRGHRSDEQPVPGGTS</sequence>
<evidence type="ECO:0000256" key="2">
    <source>
        <dbReference type="ARBA" id="ARBA00022692"/>
    </source>
</evidence>
<dbReference type="PANTHER" id="PTHR24221:SF646">
    <property type="entry name" value="HAEMOLYSIN SECRETION ATP-BINDING PROTEIN"/>
    <property type="match status" value="1"/>
</dbReference>
<feature type="domain" description="ABC transporter" evidence="9">
    <location>
        <begin position="365"/>
        <end position="615"/>
    </location>
</feature>
<dbReference type="InterPro" id="IPR003439">
    <property type="entry name" value="ABC_transporter-like_ATP-bd"/>
</dbReference>
<keyword evidence="5 8" id="KW-1133">Transmembrane helix</keyword>
<evidence type="ECO:0000256" key="6">
    <source>
        <dbReference type="ARBA" id="ARBA00023136"/>
    </source>
</evidence>
<evidence type="ECO:0000256" key="5">
    <source>
        <dbReference type="ARBA" id="ARBA00022989"/>
    </source>
</evidence>
<dbReference type="InterPro" id="IPR003593">
    <property type="entry name" value="AAA+_ATPase"/>
</dbReference>
<dbReference type="InterPro" id="IPR017871">
    <property type="entry name" value="ABC_transporter-like_CS"/>
</dbReference>
<comment type="subcellular location">
    <subcellularLocation>
        <location evidence="1">Cell membrane</location>
        <topology evidence="1">Multi-pass membrane protein</topology>
    </subcellularLocation>
</comment>
<dbReference type="Gene3D" id="3.40.50.300">
    <property type="entry name" value="P-loop containing nucleotide triphosphate hydrolases"/>
    <property type="match status" value="1"/>
</dbReference>
<dbReference type="Proteomes" id="UP000295345">
    <property type="component" value="Unassembled WGS sequence"/>
</dbReference>
<protein>
    <submittedName>
        <fullName evidence="11">ABC transporter ATP-binding protein</fullName>
    </submittedName>
</protein>
<dbReference type="GO" id="GO:0016887">
    <property type="term" value="F:ATP hydrolysis activity"/>
    <property type="evidence" value="ECO:0007669"/>
    <property type="project" value="InterPro"/>
</dbReference>
<feature type="transmembrane region" description="Helical" evidence="8">
    <location>
        <begin position="82"/>
        <end position="100"/>
    </location>
</feature>
<keyword evidence="2 8" id="KW-0812">Transmembrane</keyword>
<organism evidence="11 12">
    <name type="scientific">Streptomyces hainanensis</name>
    <dbReference type="NCBI Taxonomy" id="402648"/>
    <lineage>
        <taxon>Bacteria</taxon>
        <taxon>Bacillati</taxon>
        <taxon>Actinomycetota</taxon>
        <taxon>Actinomycetes</taxon>
        <taxon>Kitasatosporales</taxon>
        <taxon>Streptomycetaceae</taxon>
        <taxon>Streptomyces</taxon>
    </lineage>
</organism>
<dbReference type="Pfam" id="PF00005">
    <property type="entry name" value="ABC_tran"/>
    <property type="match status" value="1"/>
</dbReference>
<dbReference type="InterPro" id="IPR011527">
    <property type="entry name" value="ABC1_TM_dom"/>
</dbReference>
<feature type="transmembrane region" description="Helical" evidence="8">
    <location>
        <begin position="270"/>
        <end position="293"/>
    </location>
</feature>